<dbReference type="InterPro" id="IPR001320">
    <property type="entry name" value="Iontro_rcpt_C"/>
</dbReference>
<evidence type="ECO:0000313" key="12">
    <source>
        <dbReference type="Proteomes" id="UP000494165"/>
    </source>
</evidence>
<evidence type="ECO:0000256" key="5">
    <source>
        <dbReference type="ARBA" id="ARBA00022989"/>
    </source>
</evidence>
<keyword evidence="3" id="KW-1003">Cell membrane</keyword>
<keyword evidence="6 9" id="KW-0472">Membrane</keyword>
<keyword evidence="12" id="KW-1185">Reference proteome</keyword>
<evidence type="ECO:0000256" key="9">
    <source>
        <dbReference type="SAM" id="Phobius"/>
    </source>
</evidence>
<comment type="caution">
    <text evidence="11">The sequence shown here is derived from an EMBL/GenBank/DDBJ whole genome shotgun (WGS) entry which is preliminary data.</text>
</comment>
<dbReference type="GO" id="GO:0015276">
    <property type="term" value="F:ligand-gated monoatomic ion channel activity"/>
    <property type="evidence" value="ECO:0007669"/>
    <property type="project" value="InterPro"/>
</dbReference>
<evidence type="ECO:0000256" key="3">
    <source>
        <dbReference type="ARBA" id="ARBA00022475"/>
    </source>
</evidence>
<evidence type="ECO:0000256" key="2">
    <source>
        <dbReference type="ARBA" id="ARBA00008685"/>
    </source>
</evidence>
<dbReference type="Proteomes" id="UP000494165">
    <property type="component" value="Unassembled WGS sequence"/>
</dbReference>
<dbReference type="SUPFAM" id="SSF53850">
    <property type="entry name" value="Periplasmic binding protein-like II"/>
    <property type="match status" value="1"/>
</dbReference>
<evidence type="ECO:0000256" key="6">
    <source>
        <dbReference type="ARBA" id="ARBA00023136"/>
    </source>
</evidence>
<accession>A0A8S1CIX2</accession>
<evidence type="ECO:0000259" key="10">
    <source>
        <dbReference type="Pfam" id="PF00060"/>
    </source>
</evidence>
<dbReference type="GO" id="GO:0050906">
    <property type="term" value="P:detection of stimulus involved in sensory perception"/>
    <property type="evidence" value="ECO:0007669"/>
    <property type="project" value="UniProtKB-ARBA"/>
</dbReference>
<feature type="transmembrane region" description="Helical" evidence="9">
    <location>
        <begin position="188"/>
        <end position="206"/>
    </location>
</feature>
<comment type="subcellular location">
    <subcellularLocation>
        <location evidence="1">Cell membrane</location>
        <topology evidence="1">Multi-pass membrane protein</topology>
    </subcellularLocation>
</comment>
<evidence type="ECO:0000256" key="8">
    <source>
        <dbReference type="ARBA" id="ARBA00023180"/>
    </source>
</evidence>
<evidence type="ECO:0000313" key="11">
    <source>
        <dbReference type="EMBL" id="CAB3368170.1"/>
    </source>
</evidence>
<evidence type="ECO:0000256" key="4">
    <source>
        <dbReference type="ARBA" id="ARBA00022692"/>
    </source>
</evidence>
<dbReference type="OrthoDB" id="5984008at2759"/>
<keyword evidence="5 9" id="KW-1133">Transmembrane helix</keyword>
<evidence type="ECO:0000256" key="7">
    <source>
        <dbReference type="ARBA" id="ARBA00023170"/>
    </source>
</evidence>
<dbReference type="EMBL" id="CADEPI010000036">
    <property type="protein sequence ID" value="CAB3368170.1"/>
    <property type="molecule type" value="Genomic_DNA"/>
</dbReference>
<organism evidence="11 12">
    <name type="scientific">Cloeon dipterum</name>
    <dbReference type="NCBI Taxonomy" id="197152"/>
    <lineage>
        <taxon>Eukaryota</taxon>
        <taxon>Metazoa</taxon>
        <taxon>Ecdysozoa</taxon>
        <taxon>Arthropoda</taxon>
        <taxon>Hexapoda</taxon>
        <taxon>Insecta</taxon>
        <taxon>Pterygota</taxon>
        <taxon>Palaeoptera</taxon>
        <taxon>Ephemeroptera</taxon>
        <taxon>Pisciforma</taxon>
        <taxon>Baetidae</taxon>
        <taxon>Cloeon</taxon>
    </lineage>
</organism>
<gene>
    <name evidence="11" type="ORF">CLODIP_2_CD08052</name>
</gene>
<protein>
    <recommendedName>
        <fullName evidence="10">Ionotropic glutamate receptor C-terminal domain-containing protein</fullName>
    </recommendedName>
</protein>
<comment type="similarity">
    <text evidence="2">Belongs to the glutamate-gated ion channel (TC 1.A.10.1) family.</text>
</comment>
<keyword evidence="7" id="KW-0675">Receptor</keyword>
<dbReference type="PANTHER" id="PTHR42643:SF24">
    <property type="entry name" value="IONOTROPIC RECEPTOR 60A"/>
    <property type="match status" value="1"/>
</dbReference>
<feature type="domain" description="Ionotropic glutamate receptor C-terminal" evidence="10">
    <location>
        <begin position="121"/>
        <end position="395"/>
    </location>
</feature>
<dbReference type="Pfam" id="PF00060">
    <property type="entry name" value="Lig_chan"/>
    <property type="match status" value="1"/>
</dbReference>
<dbReference type="Gene3D" id="3.40.190.10">
    <property type="entry name" value="Periplasmic binding protein-like II"/>
    <property type="match status" value="2"/>
</dbReference>
<keyword evidence="8" id="KW-0325">Glycoprotein</keyword>
<feature type="transmembrane region" description="Helical" evidence="9">
    <location>
        <begin position="123"/>
        <end position="142"/>
    </location>
</feature>
<reference evidence="11 12" key="1">
    <citation type="submission" date="2020-04" db="EMBL/GenBank/DDBJ databases">
        <authorList>
            <person name="Alioto T."/>
            <person name="Alioto T."/>
            <person name="Gomez Garrido J."/>
        </authorList>
    </citation>
    <scope>NUCLEOTIDE SEQUENCE [LARGE SCALE GENOMIC DNA]</scope>
</reference>
<keyword evidence="4 9" id="KW-0812">Transmembrane</keyword>
<dbReference type="AlphaFoldDB" id="A0A8S1CIX2"/>
<dbReference type="GO" id="GO:0005886">
    <property type="term" value="C:plasma membrane"/>
    <property type="evidence" value="ECO:0007669"/>
    <property type="project" value="UniProtKB-SubCell"/>
</dbReference>
<sequence>MEEKIGNSLSGKILRVATIEDMPLSGTVRLNGTLHGVGMVFEILSLLENMLNFSVQVVPSANPISSAYKGEVDLVAAFLPVPRHPDGLIYSTPVTADKWVFLMQRPRKSLIGTSLLEPFTLEVWMLTLFALVLMGPLIFAIIKLRQKLVHASGPKSRVYRLNECVWFTYGAIMKQGSPLDPTDDTTRLLFATWWIFITILTSYYTANLTAFLTLSRFSLPISHPEELAEKNIKWFGKSGGALEQAISGDDEEMQYLKDSLDSGQGQLIECTSEEIVNLVLQNHVYLGELRKVQSLVFENYMKNIDRFDDAISRCQMVNTLEPFLLRPMAIAFRDNSSYHSIFDPVLRTMVEGGVITHILNSNSSQSEVCPLNLGNAEKQLKLADFTSTYLAVIFGERVK</sequence>
<proteinExistence type="inferred from homology"/>
<evidence type="ECO:0000256" key="1">
    <source>
        <dbReference type="ARBA" id="ARBA00004651"/>
    </source>
</evidence>
<name>A0A8S1CIX2_9INSE</name>
<dbReference type="InterPro" id="IPR052192">
    <property type="entry name" value="Insect_Ionotropic_Sensory_Rcpt"/>
</dbReference>
<dbReference type="Gene3D" id="1.10.287.70">
    <property type="match status" value="1"/>
</dbReference>
<dbReference type="PANTHER" id="PTHR42643">
    <property type="entry name" value="IONOTROPIC RECEPTOR 20A-RELATED"/>
    <property type="match status" value="1"/>
</dbReference>